<gene>
    <name evidence="3" type="ORF">GBA63_20455</name>
</gene>
<proteinExistence type="inferred from homology"/>
<dbReference type="KEGG" id="rub:GBA63_20455"/>
<accession>A0A6G8QFN0</accession>
<evidence type="ECO:0000256" key="1">
    <source>
        <dbReference type="ARBA" id="ARBA00008791"/>
    </source>
</evidence>
<evidence type="ECO:0000259" key="2">
    <source>
        <dbReference type="Pfam" id="PF00582"/>
    </source>
</evidence>
<organism evidence="3 4">
    <name type="scientific">Rubrobacter tropicus</name>
    <dbReference type="NCBI Taxonomy" id="2653851"/>
    <lineage>
        <taxon>Bacteria</taxon>
        <taxon>Bacillati</taxon>
        <taxon>Actinomycetota</taxon>
        <taxon>Rubrobacteria</taxon>
        <taxon>Rubrobacterales</taxon>
        <taxon>Rubrobacteraceae</taxon>
        <taxon>Rubrobacter</taxon>
    </lineage>
</organism>
<keyword evidence="4" id="KW-1185">Reference proteome</keyword>
<dbReference type="Gene3D" id="3.40.50.620">
    <property type="entry name" value="HUPs"/>
    <property type="match status" value="1"/>
</dbReference>
<dbReference type="SUPFAM" id="SSF52402">
    <property type="entry name" value="Adenine nucleotide alpha hydrolases-like"/>
    <property type="match status" value="1"/>
</dbReference>
<dbReference type="InterPro" id="IPR006015">
    <property type="entry name" value="Universal_stress_UspA"/>
</dbReference>
<dbReference type="InterPro" id="IPR006016">
    <property type="entry name" value="UspA"/>
</dbReference>
<name>A0A6G8QFN0_9ACTN</name>
<dbReference type="PANTHER" id="PTHR46268">
    <property type="entry name" value="STRESS RESPONSE PROTEIN NHAX"/>
    <property type="match status" value="1"/>
</dbReference>
<dbReference type="CDD" id="cd00293">
    <property type="entry name" value="USP-like"/>
    <property type="match status" value="1"/>
</dbReference>
<dbReference type="InterPro" id="IPR014729">
    <property type="entry name" value="Rossmann-like_a/b/a_fold"/>
</dbReference>
<dbReference type="AlphaFoldDB" id="A0A6G8QFN0"/>
<dbReference type="PANTHER" id="PTHR46268:SF6">
    <property type="entry name" value="UNIVERSAL STRESS PROTEIN UP12"/>
    <property type="match status" value="1"/>
</dbReference>
<dbReference type="EMBL" id="CP045119">
    <property type="protein sequence ID" value="QIN85299.1"/>
    <property type="molecule type" value="Genomic_DNA"/>
</dbReference>
<feature type="domain" description="UspA" evidence="2">
    <location>
        <begin position="2"/>
        <end position="126"/>
    </location>
</feature>
<reference evidence="3 4" key="1">
    <citation type="submission" date="2019-10" db="EMBL/GenBank/DDBJ databases">
        <title>Rubrobacter sp nov SCSIO 52090 isolated from a deep-sea sediment in the South China Sea.</title>
        <authorList>
            <person name="Chen R.W."/>
        </authorList>
    </citation>
    <scope>NUCLEOTIDE SEQUENCE [LARGE SCALE GENOMIC DNA]</scope>
    <source>
        <strain evidence="3 4">SCSIO 52909</strain>
    </source>
</reference>
<evidence type="ECO:0000313" key="4">
    <source>
        <dbReference type="Proteomes" id="UP000501452"/>
    </source>
</evidence>
<protein>
    <submittedName>
        <fullName evidence="3">Universal stress protein</fullName>
    </submittedName>
</protein>
<sequence length="130" mass="14009">MAARRAADISRAFGSELHVVHVVPVSEPYHLFAEEADGPSIYEEDRQRARKVLDGEVKKVRAAGGEVAKDYLQEGDPDAEVVNLAERIGADLIVAGSRGVGTLRRPIGSVSSSITAHAHCPVLIVRSERQ</sequence>
<evidence type="ECO:0000313" key="3">
    <source>
        <dbReference type="EMBL" id="QIN85299.1"/>
    </source>
</evidence>
<dbReference type="Pfam" id="PF00582">
    <property type="entry name" value="Usp"/>
    <property type="match status" value="1"/>
</dbReference>
<comment type="similarity">
    <text evidence="1">Belongs to the universal stress protein A family.</text>
</comment>
<dbReference type="PRINTS" id="PR01438">
    <property type="entry name" value="UNVRSLSTRESS"/>
</dbReference>
<dbReference type="Proteomes" id="UP000501452">
    <property type="component" value="Chromosome"/>
</dbReference>